<evidence type="ECO:0000256" key="2">
    <source>
        <dbReference type="SAM" id="SignalP"/>
    </source>
</evidence>
<evidence type="ECO:0000313" key="4">
    <source>
        <dbReference type="Proteomes" id="UP000064967"/>
    </source>
</evidence>
<dbReference type="AlphaFoldDB" id="A0A0K1PSI2"/>
<keyword evidence="2" id="KW-0732">Signal</keyword>
<feature type="region of interest" description="Disordered" evidence="1">
    <location>
        <begin position="32"/>
        <end position="79"/>
    </location>
</feature>
<dbReference type="PROSITE" id="PS51257">
    <property type="entry name" value="PROKAR_LIPOPROTEIN"/>
    <property type="match status" value="1"/>
</dbReference>
<dbReference type="Proteomes" id="UP000064967">
    <property type="component" value="Chromosome"/>
</dbReference>
<keyword evidence="4" id="KW-1185">Reference proteome</keyword>
<dbReference type="KEGG" id="llu:AKJ09_02985"/>
<reference evidence="3 4" key="1">
    <citation type="submission" date="2015-08" db="EMBL/GenBank/DDBJ databases">
        <authorList>
            <person name="Babu N.S."/>
            <person name="Beckwith C.J."/>
            <person name="Beseler K.G."/>
            <person name="Brison A."/>
            <person name="Carone J.V."/>
            <person name="Caskin T.P."/>
            <person name="Diamond M."/>
            <person name="Durham M.E."/>
            <person name="Foxe J.M."/>
            <person name="Go M."/>
            <person name="Henderson B.A."/>
            <person name="Jones I.B."/>
            <person name="McGettigan J.A."/>
            <person name="Micheletti S.J."/>
            <person name="Nasrallah M.E."/>
            <person name="Ortiz D."/>
            <person name="Piller C.R."/>
            <person name="Privatt S.R."/>
            <person name="Schneider S.L."/>
            <person name="Sharp S."/>
            <person name="Smith T.C."/>
            <person name="Stanton J.D."/>
            <person name="Ullery H.E."/>
            <person name="Wilson R.J."/>
            <person name="Serrano M.G."/>
            <person name="Buck G."/>
            <person name="Lee V."/>
            <person name="Wang Y."/>
            <person name="Carvalho R."/>
            <person name="Voegtly L."/>
            <person name="Shi R."/>
            <person name="Duckworth R."/>
            <person name="Johnson A."/>
            <person name="Loviza R."/>
            <person name="Walstead R."/>
            <person name="Shah Z."/>
            <person name="Kiflezghi M."/>
            <person name="Wade K."/>
            <person name="Ball S.L."/>
            <person name="Bradley K.W."/>
            <person name="Asai D.J."/>
            <person name="Bowman C.A."/>
            <person name="Russell D.A."/>
            <person name="Pope W.H."/>
            <person name="Jacobs-Sera D."/>
            <person name="Hendrix R.W."/>
            <person name="Hatfull G.F."/>
        </authorList>
    </citation>
    <scope>NUCLEOTIDE SEQUENCE [LARGE SCALE GENOMIC DNA]</scope>
    <source>
        <strain evidence="3 4">DSM 27648</strain>
    </source>
</reference>
<gene>
    <name evidence="3" type="ORF">AKJ09_02985</name>
</gene>
<dbReference type="STRING" id="1391654.AKJ09_02985"/>
<accession>A0A0K1PSI2</accession>
<proteinExistence type="predicted"/>
<dbReference type="RefSeq" id="WP_146647630.1">
    <property type="nucleotide sequence ID" value="NZ_CP012333.1"/>
</dbReference>
<feature type="chain" id="PRO_5005465964" description="Lipoprotein" evidence="2">
    <location>
        <begin position="26"/>
        <end position="204"/>
    </location>
</feature>
<evidence type="ECO:0000313" key="3">
    <source>
        <dbReference type="EMBL" id="AKU96321.1"/>
    </source>
</evidence>
<sequence length="204" mass="21307">MKPSSPFVLATLAALAVLAALASLAALGCSGGETVTGTGRQSDGGRLNEPGRTADEPTGTTTPDPKSTDDASADTETPQPLRIENLNVIRTGANYEVTFVIKNDTAVDVNRVQSMTLSFDDMTASFTPNCQGALLAYGHSTTSIITWNLTYEPAYRAPVLGDGCGHRMSSDETSAPPWAGKLTVELHGLYEDGKAFAIKANAAP</sequence>
<name>A0A0K1PSI2_9BACT</name>
<evidence type="ECO:0008006" key="5">
    <source>
        <dbReference type="Google" id="ProtNLM"/>
    </source>
</evidence>
<dbReference type="EMBL" id="CP012333">
    <property type="protein sequence ID" value="AKU96321.1"/>
    <property type="molecule type" value="Genomic_DNA"/>
</dbReference>
<organism evidence="3 4">
    <name type="scientific">Labilithrix luteola</name>
    <dbReference type="NCBI Taxonomy" id="1391654"/>
    <lineage>
        <taxon>Bacteria</taxon>
        <taxon>Pseudomonadati</taxon>
        <taxon>Myxococcota</taxon>
        <taxon>Polyangia</taxon>
        <taxon>Polyangiales</taxon>
        <taxon>Labilitrichaceae</taxon>
        <taxon>Labilithrix</taxon>
    </lineage>
</organism>
<protein>
    <recommendedName>
        <fullName evidence="5">Lipoprotein</fullName>
    </recommendedName>
</protein>
<feature type="signal peptide" evidence="2">
    <location>
        <begin position="1"/>
        <end position="25"/>
    </location>
</feature>
<evidence type="ECO:0000256" key="1">
    <source>
        <dbReference type="SAM" id="MobiDB-lite"/>
    </source>
</evidence>